<dbReference type="PANTHER" id="PTHR33362:SF3">
    <property type="entry name" value="SIALIC ACID TRAP TRANSPORTER PERMEASE PROTEIN SIAT"/>
    <property type="match status" value="1"/>
</dbReference>
<evidence type="ECO:0000256" key="3">
    <source>
        <dbReference type="ARBA" id="ARBA00022519"/>
    </source>
</evidence>
<evidence type="ECO:0000313" key="9">
    <source>
        <dbReference type="EMBL" id="QNK42471.1"/>
    </source>
</evidence>
<dbReference type="PIRSF" id="PIRSF006066">
    <property type="entry name" value="HI0050"/>
    <property type="match status" value="1"/>
</dbReference>
<feature type="transmembrane region" description="Helical" evidence="7">
    <location>
        <begin position="45"/>
        <end position="64"/>
    </location>
</feature>
<evidence type="ECO:0000256" key="4">
    <source>
        <dbReference type="ARBA" id="ARBA00022692"/>
    </source>
</evidence>
<dbReference type="Proteomes" id="UP000515909">
    <property type="component" value="Chromosome"/>
</dbReference>
<feature type="transmembrane region" description="Helical" evidence="7">
    <location>
        <begin position="168"/>
        <end position="190"/>
    </location>
</feature>
<feature type="transmembrane region" description="Helical" evidence="7">
    <location>
        <begin position="356"/>
        <end position="382"/>
    </location>
</feature>
<evidence type="ECO:0000256" key="6">
    <source>
        <dbReference type="ARBA" id="ARBA00023136"/>
    </source>
</evidence>
<feature type="transmembrane region" description="Helical" evidence="7">
    <location>
        <begin position="394"/>
        <end position="418"/>
    </location>
</feature>
<feature type="transmembrane region" description="Helical" evidence="7">
    <location>
        <begin position="266"/>
        <end position="290"/>
    </location>
</feature>
<proteinExistence type="predicted"/>
<dbReference type="InterPro" id="IPR010656">
    <property type="entry name" value="DctM"/>
</dbReference>
<dbReference type="GO" id="GO:0022857">
    <property type="term" value="F:transmembrane transporter activity"/>
    <property type="evidence" value="ECO:0007669"/>
    <property type="project" value="TreeGrafter"/>
</dbReference>
<keyword evidence="3" id="KW-0997">Cell inner membrane</keyword>
<gene>
    <name evidence="9" type="ORF">HCR03_01565</name>
</gene>
<feature type="transmembrane region" description="Helical" evidence="7">
    <location>
        <begin position="238"/>
        <end position="254"/>
    </location>
</feature>
<reference evidence="9 10" key="1">
    <citation type="submission" date="2020-08" db="EMBL/GenBank/DDBJ databases">
        <title>The isolate Caproiciproducens sp. 7D4C2 produces n-caproate at mildly acidic conditions from hexoses: genome and rBOX comparison with related strains and chain-elongating bacteria.</title>
        <authorList>
            <person name="Esquivel-Elizondo S."/>
            <person name="Bagci C."/>
            <person name="Temovska M."/>
            <person name="Jeon B.S."/>
            <person name="Bessarab I."/>
            <person name="Williams R.B.H."/>
            <person name="Huson D.H."/>
            <person name="Angenent L.T."/>
        </authorList>
    </citation>
    <scope>NUCLEOTIDE SEQUENCE [LARGE SCALE GENOMIC DNA]</scope>
    <source>
        <strain evidence="9 10">7D4C2</strain>
    </source>
</reference>
<keyword evidence="5 7" id="KW-1133">Transmembrane helix</keyword>
<keyword evidence="2" id="KW-1003">Cell membrane</keyword>
<dbReference type="Pfam" id="PF06808">
    <property type="entry name" value="DctM"/>
    <property type="match status" value="1"/>
</dbReference>
<organism evidence="9 10">
    <name type="scientific">Caproicibacter fermentans</name>
    <dbReference type="NCBI Taxonomy" id="2576756"/>
    <lineage>
        <taxon>Bacteria</taxon>
        <taxon>Bacillati</taxon>
        <taxon>Bacillota</taxon>
        <taxon>Clostridia</taxon>
        <taxon>Eubacteriales</taxon>
        <taxon>Acutalibacteraceae</taxon>
        <taxon>Caproicibacter</taxon>
    </lineage>
</organism>
<feature type="transmembrane region" description="Helical" evidence="7">
    <location>
        <begin position="76"/>
        <end position="94"/>
    </location>
</feature>
<sequence>MVVMLFVVFLIFVMIGVPIAFCLGLSSILYLLTAGIPLSIVPQKLYSGIDNFVLICIPGFILAGNLMNTGGITKRIVTFSNALFGRLTGGLAMADVGASMIFAGISGTAAADCASIGGILIPALVDDGYDADFASALTASASTLGPIIPPSVPMIVAGTVASLSVSKLFAVGIFPGLILAIALCALSYVICKKRNYPKGEKTSLKYILHTLRAAIWAILLVVLILFLILSGVCTPTEASIIAVIYALVVGLFIYRDLHLKVLPRIFIESMIATASIELLVGIANLFAWILTREQVPQMVASSILSLTSNKFIVLLLINVLLLFVGTFMDTTVAIIILMPILLPVATSVGVDPIQFTLIVVLNLVIGLTTPPVGICLFISSSIGKVSLAKITRQVMPFLAVSLGVLMLITYVPQLYMWIIPLLFPAG</sequence>
<evidence type="ECO:0000313" key="10">
    <source>
        <dbReference type="Proteomes" id="UP000515909"/>
    </source>
</evidence>
<evidence type="ECO:0000256" key="2">
    <source>
        <dbReference type="ARBA" id="ARBA00022475"/>
    </source>
</evidence>
<evidence type="ECO:0000256" key="7">
    <source>
        <dbReference type="SAM" id="Phobius"/>
    </source>
</evidence>
<dbReference type="NCBIfam" id="TIGR00786">
    <property type="entry name" value="dctM"/>
    <property type="match status" value="1"/>
</dbReference>
<feature type="transmembrane region" description="Helical" evidence="7">
    <location>
        <begin position="6"/>
        <end position="33"/>
    </location>
</feature>
<feature type="transmembrane region" description="Helical" evidence="7">
    <location>
        <begin position="211"/>
        <end position="232"/>
    </location>
</feature>
<dbReference type="AlphaFoldDB" id="A0A7G8TFT0"/>
<evidence type="ECO:0000256" key="1">
    <source>
        <dbReference type="ARBA" id="ARBA00004429"/>
    </source>
</evidence>
<feature type="transmembrane region" description="Helical" evidence="7">
    <location>
        <begin position="302"/>
        <end position="324"/>
    </location>
</feature>
<feature type="domain" description="TRAP C4-dicarboxylate transport system permease DctM subunit" evidence="8">
    <location>
        <begin position="6"/>
        <end position="414"/>
    </location>
</feature>
<keyword evidence="4 7" id="KW-0812">Transmembrane</keyword>
<comment type="subcellular location">
    <subcellularLocation>
        <location evidence="1">Cell inner membrane</location>
        <topology evidence="1">Multi-pass membrane protein</topology>
    </subcellularLocation>
</comment>
<evidence type="ECO:0000256" key="5">
    <source>
        <dbReference type="ARBA" id="ARBA00022989"/>
    </source>
</evidence>
<dbReference type="GO" id="GO:0005886">
    <property type="term" value="C:plasma membrane"/>
    <property type="evidence" value="ECO:0007669"/>
    <property type="project" value="UniProtKB-SubCell"/>
</dbReference>
<keyword evidence="6 7" id="KW-0472">Membrane</keyword>
<dbReference type="KEGG" id="cfem:HCR03_01565"/>
<accession>A0A7G8TFT0</accession>
<dbReference type="EMBL" id="CP060286">
    <property type="protein sequence ID" value="QNK42471.1"/>
    <property type="molecule type" value="Genomic_DNA"/>
</dbReference>
<protein>
    <submittedName>
        <fullName evidence="9">TRAP transporter large permease</fullName>
    </submittedName>
</protein>
<name>A0A7G8TFT0_9FIRM</name>
<dbReference type="InterPro" id="IPR004681">
    <property type="entry name" value="TRAP_DctM"/>
</dbReference>
<evidence type="ECO:0000259" key="8">
    <source>
        <dbReference type="Pfam" id="PF06808"/>
    </source>
</evidence>
<dbReference type="PANTHER" id="PTHR33362">
    <property type="entry name" value="SIALIC ACID TRAP TRANSPORTER PERMEASE PROTEIN SIAT-RELATED"/>
    <property type="match status" value="1"/>
</dbReference>
<feature type="transmembrane region" description="Helical" evidence="7">
    <location>
        <begin position="331"/>
        <end position="350"/>
    </location>
</feature>